<evidence type="ECO:0000256" key="6">
    <source>
        <dbReference type="ARBA" id="ARBA00023002"/>
    </source>
</evidence>
<keyword evidence="11" id="KW-1185">Reference proteome</keyword>
<reference evidence="10 11" key="1">
    <citation type="submission" date="2020-05" db="EMBL/GenBank/DDBJ databases">
        <title>Draft genome sequence of Desulfovibrio psychrotolerans JS1T.</title>
        <authorList>
            <person name="Ueno A."/>
            <person name="Tamazawa S."/>
            <person name="Tamamura S."/>
            <person name="Murakami T."/>
            <person name="Kiyama T."/>
            <person name="Inomata H."/>
            <person name="Amano Y."/>
            <person name="Miyakawa K."/>
            <person name="Tamaki H."/>
            <person name="Naganuma T."/>
            <person name="Kaneko K."/>
        </authorList>
    </citation>
    <scope>NUCLEOTIDE SEQUENCE [LARGE SCALE GENOMIC DNA]</scope>
    <source>
        <strain evidence="10 11">JS1</strain>
    </source>
</reference>
<keyword evidence="8" id="KW-0411">Iron-sulfur</keyword>
<evidence type="ECO:0000256" key="2">
    <source>
        <dbReference type="ARBA" id="ARBA00007118"/>
    </source>
</evidence>
<dbReference type="GO" id="GO:0016491">
    <property type="term" value="F:oxidoreductase activity"/>
    <property type="evidence" value="ECO:0007669"/>
    <property type="project" value="UniProtKB-KW"/>
</dbReference>
<keyword evidence="5" id="KW-0479">Metal-binding</keyword>
<dbReference type="InterPro" id="IPR017896">
    <property type="entry name" value="4Fe4S_Fe-S-bd"/>
</dbReference>
<dbReference type="GO" id="GO:0046872">
    <property type="term" value="F:metal ion binding"/>
    <property type="evidence" value="ECO:0007669"/>
    <property type="project" value="UniProtKB-KW"/>
</dbReference>
<dbReference type="AlphaFoldDB" id="A0A7J0BS98"/>
<proteinExistence type="inferred from homology"/>
<dbReference type="Proteomes" id="UP000503820">
    <property type="component" value="Unassembled WGS sequence"/>
</dbReference>
<comment type="similarity">
    <text evidence="2">Belongs to the nitroreductase family.</text>
</comment>
<gene>
    <name evidence="10" type="ORF">DSM19430T_12120</name>
</gene>
<feature type="domain" description="4Fe-4S ferredoxin-type" evidence="9">
    <location>
        <begin position="2"/>
        <end position="31"/>
    </location>
</feature>
<organism evidence="10 11">
    <name type="scientific">Desulfovibrio psychrotolerans</name>
    <dbReference type="NCBI Taxonomy" id="415242"/>
    <lineage>
        <taxon>Bacteria</taxon>
        <taxon>Pseudomonadati</taxon>
        <taxon>Thermodesulfobacteriota</taxon>
        <taxon>Desulfovibrionia</taxon>
        <taxon>Desulfovibrionales</taxon>
        <taxon>Desulfovibrionaceae</taxon>
        <taxon>Desulfovibrio</taxon>
    </lineage>
</organism>
<protein>
    <submittedName>
        <fullName evidence="10">Nitroreductase</fullName>
    </submittedName>
</protein>
<dbReference type="Pfam" id="PF00881">
    <property type="entry name" value="Nitroreductase"/>
    <property type="match status" value="1"/>
</dbReference>
<evidence type="ECO:0000256" key="7">
    <source>
        <dbReference type="ARBA" id="ARBA00023004"/>
    </source>
</evidence>
<dbReference type="InterPro" id="IPR017900">
    <property type="entry name" value="4Fe4S_Fe_S_CS"/>
</dbReference>
<dbReference type="Gene3D" id="3.30.70.20">
    <property type="match status" value="1"/>
</dbReference>
<evidence type="ECO:0000256" key="5">
    <source>
        <dbReference type="ARBA" id="ARBA00022723"/>
    </source>
</evidence>
<evidence type="ECO:0000256" key="3">
    <source>
        <dbReference type="ARBA" id="ARBA00022630"/>
    </source>
</evidence>
<keyword evidence="4" id="KW-0288">FMN</keyword>
<feature type="domain" description="4Fe-4S ferredoxin-type" evidence="9">
    <location>
        <begin position="34"/>
        <end position="63"/>
    </location>
</feature>
<keyword evidence="7" id="KW-0408">Iron</keyword>
<dbReference type="Pfam" id="PF13187">
    <property type="entry name" value="Fer4_9"/>
    <property type="match status" value="1"/>
</dbReference>
<keyword evidence="3" id="KW-0285">Flavoprotein</keyword>
<dbReference type="SUPFAM" id="SSF54862">
    <property type="entry name" value="4Fe-4S ferredoxins"/>
    <property type="match status" value="1"/>
</dbReference>
<evidence type="ECO:0000313" key="10">
    <source>
        <dbReference type="EMBL" id="GFM36528.1"/>
    </source>
</evidence>
<evidence type="ECO:0000256" key="1">
    <source>
        <dbReference type="ARBA" id="ARBA00001917"/>
    </source>
</evidence>
<dbReference type="SUPFAM" id="SSF55469">
    <property type="entry name" value="FMN-dependent nitroreductase-like"/>
    <property type="match status" value="1"/>
</dbReference>
<comment type="caution">
    <text evidence="10">The sequence shown here is derived from an EMBL/GenBank/DDBJ whole genome shotgun (WGS) entry which is preliminary data.</text>
</comment>
<dbReference type="GO" id="GO:0051536">
    <property type="term" value="F:iron-sulfur cluster binding"/>
    <property type="evidence" value="ECO:0007669"/>
    <property type="project" value="UniProtKB-KW"/>
</dbReference>
<dbReference type="CDD" id="cd02143">
    <property type="entry name" value="nitroreductase_FeS-like"/>
    <property type="match status" value="1"/>
</dbReference>
<comment type="cofactor">
    <cofactor evidence="1">
        <name>FMN</name>
        <dbReference type="ChEBI" id="CHEBI:58210"/>
    </cofactor>
</comment>
<keyword evidence="6" id="KW-0560">Oxidoreductase</keyword>
<dbReference type="PROSITE" id="PS00198">
    <property type="entry name" value="4FE4S_FER_1"/>
    <property type="match status" value="1"/>
</dbReference>
<dbReference type="Gene3D" id="3.40.109.10">
    <property type="entry name" value="NADH Oxidase"/>
    <property type="match status" value="1"/>
</dbReference>
<dbReference type="InterPro" id="IPR029479">
    <property type="entry name" value="Nitroreductase"/>
</dbReference>
<dbReference type="PANTHER" id="PTHR43673">
    <property type="entry name" value="NAD(P)H NITROREDUCTASE YDGI-RELATED"/>
    <property type="match status" value="1"/>
</dbReference>
<name>A0A7J0BS98_9BACT</name>
<dbReference type="InterPro" id="IPR000415">
    <property type="entry name" value="Nitroreductase-like"/>
</dbReference>
<evidence type="ECO:0000256" key="4">
    <source>
        <dbReference type="ARBA" id="ARBA00022643"/>
    </source>
</evidence>
<dbReference type="RefSeq" id="WP_174409196.1">
    <property type="nucleotide sequence ID" value="NZ_BLVP01000006.1"/>
</dbReference>
<dbReference type="PANTHER" id="PTHR43673:SF2">
    <property type="entry name" value="NITROREDUCTASE"/>
    <property type="match status" value="1"/>
</dbReference>
<sequence>MIDFCVDESACIQCGECAKDCVMGIISMDNGVPEVPAAKEAQCIGCQHCMVVCPTGAVSILGKKPEDSLEIAGNLPTADEVEMLLKSRRSVRRYRQENVDRAVLARLMDVARNAPTGKNAMNLQFTVVDDMATMQAIREATYAGIDELSKGSGLPAGFEFFGTTAKLWNTRKVDILFRGAPHLLWVTAPADSAAPEADPMIALSYFEVMAAALGLGTVWCGFAKWAFTQVLPEMKGRLGVPENHTAGYAIMFGYPDVQYCRTVQRGDQKLHTVSF</sequence>
<accession>A0A7J0BS98</accession>
<dbReference type="PROSITE" id="PS51379">
    <property type="entry name" value="4FE4S_FER_2"/>
    <property type="match status" value="2"/>
</dbReference>
<evidence type="ECO:0000256" key="8">
    <source>
        <dbReference type="ARBA" id="ARBA00023014"/>
    </source>
</evidence>
<evidence type="ECO:0000259" key="9">
    <source>
        <dbReference type="PROSITE" id="PS51379"/>
    </source>
</evidence>
<dbReference type="EMBL" id="BLVP01000006">
    <property type="protein sequence ID" value="GFM36528.1"/>
    <property type="molecule type" value="Genomic_DNA"/>
</dbReference>
<evidence type="ECO:0000313" key="11">
    <source>
        <dbReference type="Proteomes" id="UP000503820"/>
    </source>
</evidence>